<dbReference type="GeneID" id="6492619"/>
<evidence type="ECO:0000313" key="2">
    <source>
        <dbReference type="EMBL" id="ACF42007.1"/>
    </source>
</evidence>
<feature type="transmembrane region" description="Helical" evidence="1">
    <location>
        <begin position="7"/>
        <end position="26"/>
    </location>
</feature>
<keyword evidence="3" id="KW-1185">Reference proteome</keyword>
<dbReference type="Proteomes" id="UP000001864">
    <property type="component" value="Segment"/>
</dbReference>
<evidence type="ECO:0000313" key="3">
    <source>
        <dbReference type="Proteomes" id="UP000001864"/>
    </source>
</evidence>
<gene>
    <name evidence="2" type="ORF">MmP1_gp06</name>
</gene>
<dbReference type="RefSeq" id="YP_002048628.1">
    <property type="nucleotide sequence ID" value="NC_011085.3"/>
</dbReference>
<dbReference type="KEGG" id="vg:6492619"/>
<protein>
    <submittedName>
        <fullName evidence="2">Uncharacterized protein</fullName>
    </submittedName>
</protein>
<accession>B4YQD7</accession>
<feature type="transmembrane region" description="Helical" evidence="1">
    <location>
        <begin position="46"/>
        <end position="69"/>
    </location>
</feature>
<keyword evidence="1" id="KW-0472">Membrane</keyword>
<keyword evidence="1" id="KW-0812">Transmembrane</keyword>
<keyword evidence="1" id="KW-1133">Transmembrane helix</keyword>
<reference evidence="2 3" key="1">
    <citation type="journal article" date="2010" name="Genomics">
        <title>Identification of lytic bacteriophage MmP1, assigned to a new member of T7-like phages infecting Morganella morganii.</title>
        <authorList>
            <person name="Zhu J."/>
            <person name="Rao X."/>
            <person name="Tan Y."/>
            <person name="Xiong K."/>
            <person name="Hu Z."/>
            <person name="Chen Z."/>
            <person name="Jin X."/>
            <person name="Li S."/>
            <person name="Chen Y."/>
            <person name="Hu F."/>
        </authorList>
    </citation>
    <scope>NUCLEOTIDE SEQUENCE [LARGE SCALE GENOMIC DNA]</scope>
</reference>
<sequence length="86" mass="9938">MKDFIKFIVAVALLFCVIFTVNMLYYEHTGEFLDSLLRSSNGSQGNFALTFAIVVTGGFFLYMVIAVWWDEHKGFNSKKRNKEENK</sequence>
<evidence type="ECO:0000256" key="1">
    <source>
        <dbReference type="SAM" id="Phobius"/>
    </source>
</evidence>
<organism evidence="2 3">
    <name type="scientific">Morganella phage MmP1</name>
    <dbReference type="NCBI Taxonomy" id="526118"/>
    <lineage>
        <taxon>Viruses</taxon>
        <taxon>Duplodnaviria</taxon>
        <taxon>Heunggongvirae</taxon>
        <taxon>Uroviricota</taxon>
        <taxon>Caudoviricetes</taxon>
        <taxon>Autographivirales</taxon>
        <taxon>Autotranscriptaviridae</taxon>
        <taxon>Studiervirinae</taxon>
        <taxon>Minipunavirus</taxon>
        <taxon>Minipunavirus MmP1</taxon>
    </lineage>
</organism>
<name>B4YQD7_9CAUD</name>
<proteinExistence type="predicted"/>
<dbReference type="EMBL" id="EU652770">
    <property type="protein sequence ID" value="ACF42007.1"/>
    <property type="molecule type" value="Genomic_DNA"/>
</dbReference>